<dbReference type="InterPro" id="IPR009711">
    <property type="entry name" value="UPF0473"/>
</dbReference>
<gene>
    <name evidence="1" type="ORF">M9R32_15215</name>
</gene>
<evidence type="ECO:0000313" key="2">
    <source>
        <dbReference type="Proteomes" id="UP001152173"/>
    </source>
</evidence>
<name>A0A9X3LIG4_9BACL</name>
<dbReference type="RefSeq" id="WP_269927608.1">
    <property type="nucleotide sequence ID" value="NZ_JAMKBJ010000019.1"/>
</dbReference>
<dbReference type="Pfam" id="PF06949">
    <property type="entry name" value="DUF1292"/>
    <property type="match status" value="1"/>
</dbReference>
<dbReference type="Proteomes" id="UP001152173">
    <property type="component" value="Unassembled WGS sequence"/>
</dbReference>
<organism evidence="1 2">
    <name type="scientific">Paenisporosarcina quisquiliarum</name>
    <dbReference type="NCBI Taxonomy" id="365346"/>
    <lineage>
        <taxon>Bacteria</taxon>
        <taxon>Bacillati</taxon>
        <taxon>Bacillota</taxon>
        <taxon>Bacilli</taxon>
        <taxon>Bacillales</taxon>
        <taxon>Caryophanaceae</taxon>
        <taxon>Paenisporosarcina</taxon>
    </lineage>
</organism>
<dbReference type="EMBL" id="JAMKBJ010000019">
    <property type="protein sequence ID" value="MCZ8538543.1"/>
    <property type="molecule type" value="Genomic_DNA"/>
</dbReference>
<protein>
    <submittedName>
        <fullName evidence="1">DUF1292 domain-containing protein</fullName>
    </submittedName>
</protein>
<comment type="caution">
    <text evidence="1">The sequence shown here is derived from an EMBL/GenBank/DDBJ whole genome shotgun (WGS) entry which is preliminary data.</text>
</comment>
<accession>A0A9X3LIG4</accession>
<keyword evidence="2" id="KW-1185">Reference proteome</keyword>
<proteinExistence type="predicted"/>
<evidence type="ECO:0000313" key="1">
    <source>
        <dbReference type="EMBL" id="MCZ8538543.1"/>
    </source>
</evidence>
<reference evidence="1" key="1">
    <citation type="submission" date="2022-05" db="EMBL/GenBank/DDBJ databases">
        <authorList>
            <person name="Colautti A."/>
            <person name="Iacumin L."/>
        </authorList>
    </citation>
    <scope>NUCLEOTIDE SEQUENCE</scope>
    <source>
        <strain evidence="1">SK 55</strain>
    </source>
</reference>
<sequence>MEKIEVGDIFTLMDENDQEQEIEVLGTLTIDEVEYAAVAFADEIDEDSEGDIDVFFLRVEDDEQLSLIESDEEFDKVSAAFKEYEDEDDAE</sequence>
<dbReference type="AlphaFoldDB" id="A0A9X3LIG4"/>